<feature type="region of interest" description="Disordered" evidence="5">
    <location>
        <begin position="116"/>
        <end position="155"/>
    </location>
</feature>
<dbReference type="GO" id="GO:0016020">
    <property type="term" value="C:membrane"/>
    <property type="evidence" value="ECO:0007669"/>
    <property type="project" value="UniProtKB-SubCell"/>
</dbReference>
<evidence type="ECO:0000256" key="6">
    <source>
        <dbReference type="SAM" id="Phobius"/>
    </source>
</evidence>
<feature type="compositionally biased region" description="Low complexity" evidence="5">
    <location>
        <begin position="117"/>
        <end position="155"/>
    </location>
</feature>
<evidence type="ECO:0000256" key="3">
    <source>
        <dbReference type="ARBA" id="ARBA00022989"/>
    </source>
</evidence>
<comment type="subcellular location">
    <subcellularLocation>
        <location evidence="1">Membrane</location>
        <topology evidence="1">Single-pass membrane protein</topology>
    </subcellularLocation>
</comment>
<feature type="region of interest" description="Disordered" evidence="5">
    <location>
        <begin position="241"/>
        <end position="385"/>
    </location>
</feature>
<dbReference type="Pfam" id="PF00024">
    <property type="entry name" value="PAN_1"/>
    <property type="match status" value="1"/>
</dbReference>
<keyword evidence="9" id="KW-1185">Reference proteome</keyword>
<dbReference type="Proteomes" id="UP001316803">
    <property type="component" value="Unassembled WGS sequence"/>
</dbReference>
<dbReference type="Gene3D" id="3.50.4.10">
    <property type="entry name" value="Hepatocyte Growth Factor"/>
    <property type="match status" value="1"/>
</dbReference>
<comment type="caution">
    <text evidence="8">The sequence shown here is derived from an EMBL/GenBank/DDBJ whole genome shotgun (WGS) entry which is preliminary data.</text>
</comment>
<feature type="transmembrane region" description="Helical" evidence="6">
    <location>
        <begin position="163"/>
        <end position="186"/>
    </location>
</feature>
<keyword evidence="3 6" id="KW-1133">Transmembrane helix</keyword>
<evidence type="ECO:0000256" key="1">
    <source>
        <dbReference type="ARBA" id="ARBA00004167"/>
    </source>
</evidence>
<gene>
    <name evidence="8" type="ORF">OHC33_009642</name>
</gene>
<feature type="compositionally biased region" description="Low complexity" evidence="5">
    <location>
        <begin position="320"/>
        <end position="335"/>
    </location>
</feature>
<feature type="compositionally biased region" description="Low complexity" evidence="5">
    <location>
        <begin position="290"/>
        <end position="301"/>
    </location>
</feature>
<dbReference type="AlphaFoldDB" id="A0AAN8E8W7"/>
<sequence length="385" mass="40813">MGNSTFASARNVGSSAATLNTRATSLCPDTSQGRESNGYNIYCSHAVDPSDASDTIVPADTDVETFEACLSLCDDTDGCTGLSYIEASTTCYLHKGAHRAAYERDGWDGAIKVGTETTTKGSNSAASKSSSASASSATASSSTGTPSGDSSGDATASPITQGAIAGIAIGAASFGVISILLITFFIRKRRAKKTWTIRYPIEPSNKGLRSHHVFGKPASTQSRLSKLRSYLLAQKRGDNDFKDIDDSVKQKTVGSGSPPAMDTTRSAADLTTMKMLPPRPITPPQELESHSVSSVSEIDSWSARHEMDGKSSHPSELDSRPISPESYPSYSSAGSKKLPAPVSVPDTIDEMQPPSLGVGDARPYSFVPEQEYEHVRPNPRTMREI</sequence>
<organism evidence="8 9">
    <name type="scientific">Knufia fluminis</name>
    <dbReference type="NCBI Taxonomy" id="191047"/>
    <lineage>
        <taxon>Eukaryota</taxon>
        <taxon>Fungi</taxon>
        <taxon>Dikarya</taxon>
        <taxon>Ascomycota</taxon>
        <taxon>Pezizomycotina</taxon>
        <taxon>Eurotiomycetes</taxon>
        <taxon>Chaetothyriomycetidae</taxon>
        <taxon>Chaetothyriales</taxon>
        <taxon>Trichomeriaceae</taxon>
        <taxon>Knufia</taxon>
    </lineage>
</organism>
<keyword evidence="4 6" id="KW-0472">Membrane</keyword>
<name>A0AAN8E8W7_9EURO</name>
<feature type="compositionally biased region" description="Basic and acidic residues" evidence="5">
    <location>
        <begin position="302"/>
        <end position="319"/>
    </location>
</feature>
<evidence type="ECO:0000256" key="2">
    <source>
        <dbReference type="ARBA" id="ARBA00022692"/>
    </source>
</evidence>
<reference evidence="8 9" key="1">
    <citation type="submission" date="2022-12" db="EMBL/GenBank/DDBJ databases">
        <title>Genomic features and morphological characterization of a novel Knufia sp. strain isolated from spacecraft assembly facility.</title>
        <authorList>
            <person name="Teixeira M."/>
            <person name="Chander A.M."/>
            <person name="Stajich J.E."/>
            <person name="Venkateswaran K."/>
        </authorList>
    </citation>
    <scope>NUCLEOTIDE SEQUENCE [LARGE SCALE GENOMIC DNA]</scope>
    <source>
        <strain evidence="8 9">FJI-L2-BK-P2</strain>
    </source>
</reference>
<evidence type="ECO:0000259" key="7">
    <source>
        <dbReference type="Pfam" id="PF00024"/>
    </source>
</evidence>
<dbReference type="InterPro" id="IPR003609">
    <property type="entry name" value="Pan_app"/>
</dbReference>
<evidence type="ECO:0000256" key="4">
    <source>
        <dbReference type="ARBA" id="ARBA00023136"/>
    </source>
</evidence>
<evidence type="ECO:0000256" key="5">
    <source>
        <dbReference type="SAM" id="MobiDB-lite"/>
    </source>
</evidence>
<evidence type="ECO:0000313" key="8">
    <source>
        <dbReference type="EMBL" id="KAK5949289.1"/>
    </source>
</evidence>
<dbReference type="GO" id="GO:0071944">
    <property type="term" value="C:cell periphery"/>
    <property type="evidence" value="ECO:0007669"/>
    <property type="project" value="UniProtKB-ARBA"/>
</dbReference>
<protein>
    <recommendedName>
        <fullName evidence="7">Apple domain-containing protein</fullName>
    </recommendedName>
</protein>
<evidence type="ECO:0000313" key="9">
    <source>
        <dbReference type="Proteomes" id="UP001316803"/>
    </source>
</evidence>
<dbReference type="PANTHER" id="PTHR15549">
    <property type="entry name" value="PAIRED IMMUNOGLOBULIN-LIKE TYPE 2 RECEPTOR"/>
    <property type="match status" value="1"/>
</dbReference>
<feature type="compositionally biased region" description="Basic and acidic residues" evidence="5">
    <location>
        <begin position="371"/>
        <end position="385"/>
    </location>
</feature>
<keyword evidence="2 6" id="KW-0812">Transmembrane</keyword>
<proteinExistence type="predicted"/>
<dbReference type="EMBL" id="JAKLMC020000037">
    <property type="protein sequence ID" value="KAK5949289.1"/>
    <property type="molecule type" value="Genomic_DNA"/>
</dbReference>
<accession>A0AAN8E8W7</accession>
<feature type="domain" description="Apple" evidence="7">
    <location>
        <begin position="61"/>
        <end position="100"/>
    </location>
</feature>
<dbReference type="InterPro" id="IPR051694">
    <property type="entry name" value="Immunoregulatory_rcpt-like"/>
</dbReference>